<reference evidence="1 2" key="1">
    <citation type="submission" date="2019-08" db="EMBL/GenBank/DDBJ databases">
        <authorList>
            <person name="Peeters C."/>
        </authorList>
    </citation>
    <scope>NUCLEOTIDE SEQUENCE [LARGE SCALE GENOMIC DNA]</scope>
    <source>
        <strain evidence="1 2">LMG 20602</strain>
    </source>
</reference>
<dbReference type="Proteomes" id="UP000366065">
    <property type="component" value="Unassembled WGS sequence"/>
</dbReference>
<organism evidence="1 2">
    <name type="scientific">Pandoraea capi</name>
    <dbReference type="NCBI Taxonomy" id="2508286"/>
    <lineage>
        <taxon>Bacteria</taxon>
        <taxon>Pseudomonadati</taxon>
        <taxon>Pseudomonadota</taxon>
        <taxon>Betaproteobacteria</taxon>
        <taxon>Burkholderiales</taxon>
        <taxon>Burkholderiaceae</taxon>
        <taxon>Pandoraea</taxon>
    </lineage>
</organism>
<dbReference type="EMBL" id="CABPRV010000003">
    <property type="protein sequence ID" value="VVD91858.1"/>
    <property type="molecule type" value="Genomic_DNA"/>
</dbReference>
<evidence type="ECO:0000313" key="2">
    <source>
        <dbReference type="Proteomes" id="UP000366065"/>
    </source>
</evidence>
<keyword evidence="2" id="KW-1185">Reference proteome</keyword>
<evidence type="ECO:0000313" key="1">
    <source>
        <dbReference type="EMBL" id="VVD91858.1"/>
    </source>
</evidence>
<comment type="caution">
    <text evidence="1">The sequence shown here is derived from an EMBL/GenBank/DDBJ whole genome shotgun (WGS) entry which is preliminary data.</text>
</comment>
<dbReference type="RefSeq" id="WP_150720809.1">
    <property type="nucleotide sequence ID" value="NZ_CABPRV010000003.1"/>
</dbReference>
<proteinExistence type="predicted"/>
<name>A0ABY6VUY2_9BURK</name>
<gene>
    <name evidence="1" type="ORF">PCA20602_01671</name>
</gene>
<accession>A0ABY6VUY2</accession>
<sequence length="100" mass="9946">MGTPSGDGRTAPTRCPRCGAEVACGARIAAVGRGAAPDVAGTAPDSGPRDVQCWCLDWPRLPASARLNVDACLCPACLREALLAAGVSVDGTAADPGDVV</sequence>
<protein>
    <submittedName>
        <fullName evidence="1">Uncharacterized protein</fullName>
    </submittedName>
</protein>